<evidence type="ECO:0000256" key="1">
    <source>
        <dbReference type="SAM" id="MobiDB-lite"/>
    </source>
</evidence>
<feature type="compositionally biased region" description="Basic and acidic residues" evidence="1">
    <location>
        <begin position="1103"/>
        <end position="1124"/>
    </location>
</feature>
<dbReference type="VEuPathDB" id="PlasmoDB:PCYB_031460"/>
<feature type="compositionally biased region" description="Basic and acidic residues" evidence="1">
    <location>
        <begin position="1191"/>
        <end position="1208"/>
    </location>
</feature>
<evidence type="ECO:0000313" key="2">
    <source>
        <dbReference type="EMBL" id="GAB64733.1"/>
    </source>
</evidence>
<dbReference type="KEGG" id="pcy:PCYB_031460"/>
<feature type="compositionally biased region" description="Polar residues" evidence="1">
    <location>
        <begin position="1210"/>
        <end position="1219"/>
    </location>
</feature>
<feature type="region of interest" description="Disordered" evidence="1">
    <location>
        <begin position="679"/>
        <end position="699"/>
    </location>
</feature>
<dbReference type="OMA" id="PCYFTSH"/>
<reference evidence="2 3" key="1">
    <citation type="journal article" date="2012" name="Nat. Genet.">
        <title>Plasmodium cynomolgi genome sequences provide insight into Plasmodium vivax and the monkey malaria clade.</title>
        <authorList>
            <person name="Tachibana S."/>
            <person name="Sullivan S.A."/>
            <person name="Kawai S."/>
            <person name="Nakamura S."/>
            <person name="Kim H.R."/>
            <person name="Goto N."/>
            <person name="Arisue N."/>
            <person name="Palacpac N.M.Q."/>
            <person name="Honma H."/>
            <person name="Yagi M."/>
            <person name="Tougan T."/>
            <person name="Katakai Y."/>
            <person name="Kaneko O."/>
            <person name="Mita T."/>
            <person name="Kita K."/>
            <person name="Yasutomi Y."/>
            <person name="Sutton P.L."/>
            <person name="Shakhbatyan R."/>
            <person name="Horii T."/>
            <person name="Yasunaga T."/>
            <person name="Barnwell J.W."/>
            <person name="Escalante A.A."/>
            <person name="Carlton J.M."/>
            <person name="Tanabe K."/>
        </authorList>
    </citation>
    <scope>NUCLEOTIDE SEQUENCE [LARGE SCALE GENOMIC DNA]</scope>
    <source>
        <strain evidence="2 3">B</strain>
    </source>
</reference>
<proteinExistence type="predicted"/>
<protein>
    <submittedName>
        <fullName evidence="2">Uncharacterized protein</fullName>
    </submittedName>
</protein>
<gene>
    <name evidence="2" type="ORF">PCYB_031460</name>
</gene>
<feature type="compositionally biased region" description="Basic and acidic residues" evidence="1">
    <location>
        <begin position="1221"/>
        <end position="1233"/>
    </location>
</feature>
<dbReference type="eggNOG" id="ENOG502QXS1">
    <property type="taxonomic scope" value="Eukaryota"/>
</dbReference>
<feature type="compositionally biased region" description="Polar residues" evidence="1">
    <location>
        <begin position="1585"/>
        <end position="1597"/>
    </location>
</feature>
<feature type="compositionally biased region" description="Basic residues" evidence="1">
    <location>
        <begin position="1386"/>
        <end position="1395"/>
    </location>
</feature>
<name>K6UI68_PLACD</name>
<dbReference type="EMBL" id="DF157095">
    <property type="protein sequence ID" value="GAB64733.1"/>
    <property type="molecule type" value="Genomic_DNA"/>
</dbReference>
<evidence type="ECO:0000313" key="3">
    <source>
        <dbReference type="Proteomes" id="UP000006319"/>
    </source>
</evidence>
<feature type="compositionally biased region" description="Basic and acidic residues" evidence="1">
    <location>
        <begin position="1267"/>
        <end position="1290"/>
    </location>
</feature>
<dbReference type="PhylomeDB" id="K6UI68"/>
<feature type="compositionally biased region" description="Basic and acidic residues" evidence="1">
    <location>
        <begin position="1306"/>
        <end position="1377"/>
    </location>
</feature>
<organism evidence="2 3">
    <name type="scientific">Plasmodium cynomolgi (strain B)</name>
    <dbReference type="NCBI Taxonomy" id="1120755"/>
    <lineage>
        <taxon>Eukaryota</taxon>
        <taxon>Sar</taxon>
        <taxon>Alveolata</taxon>
        <taxon>Apicomplexa</taxon>
        <taxon>Aconoidasida</taxon>
        <taxon>Haemosporida</taxon>
        <taxon>Plasmodiidae</taxon>
        <taxon>Plasmodium</taxon>
        <taxon>Plasmodium (Plasmodium)</taxon>
    </lineage>
</organism>
<feature type="compositionally biased region" description="Basic and acidic residues" evidence="1">
    <location>
        <begin position="1496"/>
        <end position="1514"/>
    </location>
</feature>
<feature type="compositionally biased region" description="Basic and acidic residues" evidence="1">
    <location>
        <begin position="263"/>
        <end position="274"/>
    </location>
</feature>
<feature type="compositionally biased region" description="Basic and acidic residues" evidence="1">
    <location>
        <begin position="1242"/>
        <end position="1251"/>
    </location>
</feature>
<dbReference type="RefSeq" id="XP_004220864.1">
    <property type="nucleotide sequence ID" value="XM_004220816.1"/>
</dbReference>
<feature type="region of interest" description="Disordered" evidence="1">
    <location>
        <begin position="1539"/>
        <end position="1628"/>
    </location>
</feature>
<accession>K6UI68</accession>
<feature type="region of interest" description="Disordered" evidence="1">
    <location>
        <begin position="1693"/>
        <end position="1716"/>
    </location>
</feature>
<feature type="compositionally biased region" description="Basic and acidic residues" evidence="1">
    <location>
        <begin position="1412"/>
        <end position="1443"/>
    </location>
</feature>
<feature type="region of interest" description="Disordered" evidence="1">
    <location>
        <begin position="163"/>
        <end position="478"/>
    </location>
</feature>
<sequence length="1716" mass="192815">MKKEILEDAFTNLEENPTATKDKKFASFLPSCGGIERVSEGGERKSIHKGSNKSNIDTKEANRENKELGCCNDLANGKIEVAASVQSTDGDKSKCTNEGDLTKYASKIWCSKKCANVPKLDLGLALTLPNRGEYLRKMIDKRGVAKNGKVGRKKKEGKRINLNKNNDHLERDASELSKGTLPCDEKRSHVSIQIGGASRLGHSSLNEERKKGNLPPDEPELDSSETDTSLSRELKKDSQMSRKRICKSSTILSPRKRLGRNQKSSEKIAHERSTSDSSNGPERRRMFIEHSRRKTVYNGEPKKKRLGKNKAKLKKCSMDSFDTGKGHNFTREKGKVDGEKEKVHREKGKVDREKGKVDREKEKVDREKEKVELEKWENKSNSGRLGGDSSEGGILERKKKKGKLPLPKGSEQFECYVNSRGNKTKAAKYQGGKVTSVESSKYDTDESSSSADLRPNYEGHHVHGSKKEDEQVLEERPLGMSKLSKKRFHFCKEEGDEEKLKLCEKHHSVEKVEYDQKGEYFFSDKCREMHANMAEENLKNCVSPDMMSKRILGGEQDHQYTRKGEGSNEDYSYVSLEKVSKNGEHNFYFRKSRYTNLRGKLIRLSSVGDGGEVHNEADLSNSVRYSQIGYFSGGEHYSDFSEVGEHYDGRNDDKYRFPFFDEMYEGGKFAGEVDLPGGDSSVLEKGNPSGSVSGRGSGKGELYLAFQESAHREEKSLPDESLHSKPPLSNVERELNDDAHLRRLEYVRGQICRILKKENWDGEAESVLNLFFRYVKLEGRFGKNDHTLIGKDIKRDKMADLGRGENGGVDKLKRVYLDDAPKSLPLTMLIVRNYEEGHLHQQQQWKERNEKVSVRYKVELTGVKNPMGIKKAIEKEKKLFSRIERIYDFCALDGEVCGEQYDNNIVDRFIPFPNMGWSCSKDGYQEKVVSDHSAWAQERKRVFFDDEQEKLINSDRSHVGGKGLMIDDALLGVPKKGGTNNANKFEKKSPLAKWNVKVYTKSIKQPGGKKNALLKKGPKGAPIHFDRKGSLKHHFRKGGVPVVGGKAEGNAIRIGMSKKSPLPRKSALEGSYPKSKVVKWGKGHHVTNFKEYLTKMRNPQGGDKTKEPFPKGGQKREDLRDTQRRSPLSSSILKIVDDKNDEKIITKSFFLPRGGEPEVVKREIWNRSKGELGSYRKLKSSVGHVFKRGGSKRDEDFKRVSEPSRDVLDTQGSAHNGSQKSHHEAVERKEKVGFYKSKNFGGKKEHKEGGNKKGASNTFGDSYAGKNNRDGDHPRSGSFKTDRQNCKAIEKGPQSLDEGGSSGKPPRREEEPSSNEKEEGTKKLHAEGKSEEGAKKLHAEGKSEEGLSSTSKDEKRKKEEKASYNSRRSEGMVDKAHPSAIERFYKLSKRSKVGKKGAEGGGLEQEAEGGDLENKAEGGDLEHKAEGGDLEHKSDTLKKEGSPRKLLRPIEVALPRKNSLRQKGALTGGRSISHIVSKHGKEKKQNCDLDPSAENKIGRGKDEKGNTAKGFSKKDEFYDFTKLGKKVKENISPLMVAEEERGPLKSHQGKGRSPLSVSNKNEIRLTASPHEASHMFNAPRKEGTQKGNNAKQTTNLVGRQKSSRIGLGGKPSPRAMGSFPHKMTQSQMDKPVLKNEEGMARNSNYVDLRHIECSKSTLEFFLEKKYLKRNSPERGARVVQTVCDEKTKKCKKNFKQEERKSEGSTRNRSVLKSELD</sequence>
<feature type="region of interest" description="Disordered" evidence="1">
    <location>
        <begin position="37"/>
        <end position="61"/>
    </location>
</feature>
<feature type="compositionally biased region" description="Basic and acidic residues" evidence="1">
    <location>
        <begin position="1694"/>
        <end position="1716"/>
    </location>
</feature>
<feature type="compositionally biased region" description="Basic and acidic residues" evidence="1">
    <location>
        <begin position="230"/>
        <end position="240"/>
    </location>
</feature>
<dbReference type="GeneID" id="14691254"/>
<feature type="compositionally biased region" description="Basic and acidic residues" evidence="1">
    <location>
        <begin position="165"/>
        <end position="175"/>
    </location>
</feature>
<feature type="compositionally biased region" description="Basic residues" evidence="1">
    <location>
        <begin position="302"/>
        <end position="315"/>
    </location>
</feature>
<feature type="region of interest" description="Disordered" evidence="1">
    <location>
        <begin position="1186"/>
        <end position="1514"/>
    </location>
</feature>
<keyword evidence="3" id="KW-1185">Reference proteome</keyword>
<feature type="compositionally biased region" description="Basic and acidic residues" evidence="1">
    <location>
        <begin position="281"/>
        <end position="290"/>
    </location>
</feature>
<feature type="compositionally biased region" description="Basic and acidic residues" evidence="1">
    <location>
        <begin position="455"/>
        <end position="477"/>
    </location>
</feature>
<dbReference type="Proteomes" id="UP000006319">
    <property type="component" value="Chromosome 3"/>
</dbReference>
<feature type="region of interest" description="Disordered" evidence="1">
    <location>
        <begin position="1095"/>
        <end position="1126"/>
    </location>
</feature>
<feature type="compositionally biased region" description="Basic and acidic residues" evidence="1">
    <location>
        <begin position="322"/>
        <end position="378"/>
    </location>
</feature>
<dbReference type="OrthoDB" id="376267at2759"/>